<evidence type="ECO:0000313" key="2">
    <source>
        <dbReference type="Proteomes" id="UP000518300"/>
    </source>
</evidence>
<reference evidence="1 2" key="1">
    <citation type="submission" date="2020-04" db="EMBL/GenBank/DDBJ databases">
        <title>Draft genome of Pyxidicoccus fallax type strain.</title>
        <authorList>
            <person name="Whitworth D.E."/>
        </authorList>
    </citation>
    <scope>NUCLEOTIDE SEQUENCE [LARGE SCALE GENOMIC DNA]</scope>
    <source>
        <strain evidence="1 2">DSM 14698</strain>
    </source>
</reference>
<protein>
    <submittedName>
        <fullName evidence="1">Uncharacterized protein</fullName>
    </submittedName>
</protein>
<evidence type="ECO:0000313" key="1">
    <source>
        <dbReference type="EMBL" id="NMO18011.1"/>
    </source>
</evidence>
<dbReference type="Proteomes" id="UP000518300">
    <property type="component" value="Unassembled WGS sequence"/>
</dbReference>
<dbReference type="AlphaFoldDB" id="A0A848LJV9"/>
<organism evidence="1 2">
    <name type="scientific">Pyxidicoccus fallax</name>
    <dbReference type="NCBI Taxonomy" id="394095"/>
    <lineage>
        <taxon>Bacteria</taxon>
        <taxon>Pseudomonadati</taxon>
        <taxon>Myxococcota</taxon>
        <taxon>Myxococcia</taxon>
        <taxon>Myxococcales</taxon>
        <taxon>Cystobacterineae</taxon>
        <taxon>Myxococcaceae</taxon>
        <taxon>Pyxidicoccus</taxon>
    </lineage>
</organism>
<keyword evidence="2" id="KW-1185">Reference proteome</keyword>
<gene>
    <name evidence="1" type="ORF">HG543_24590</name>
</gene>
<dbReference type="EMBL" id="JABBJJ010000118">
    <property type="protein sequence ID" value="NMO18011.1"/>
    <property type="molecule type" value="Genomic_DNA"/>
</dbReference>
<comment type="caution">
    <text evidence="1">The sequence shown here is derived from an EMBL/GenBank/DDBJ whole genome shotgun (WGS) entry which is preliminary data.</text>
</comment>
<dbReference type="RefSeq" id="WP_169347287.1">
    <property type="nucleotide sequence ID" value="NZ_JABBJJ010000118.1"/>
</dbReference>
<sequence length="443" mass="49542">MAAEAISLIVHAHASWWDGLCSQLEEAIPTEPTEFINSVALRLVVVELAVRFGALLASWGVKLEPMEQEKVDTEKVLLPVLLREVLQHFKVTRAALAKELDVSKEAVDQWLATDAVVRVALVDDIAEVIAEKTGGDWTRLSAFLRAARLLTLVFKALRDRVGKETSDELVGALLRLTQVALVSFHEQVDGLDGQRRVMALGEPLSLGSALEMGQRARDAMLAREQDDFWKGAIRAMPGDWKGHLADALIFERRRCELRNIRAQEGLQFLDIDGEQMHLSGLVRALVPEDALPPALARLLHEPPEVLNKARLELSTAIYFELSSKKDEPGVWRKLMELAESCRVALREVNEEERVGWTAVMLLSYTLGAVCLMKEFCADESSDVWVWWERIGAVNQSLQSAPIVNDPRLLELPSHARGIQDSIRETWEKLDRIRQARAHATPGA</sequence>
<accession>A0A848LJV9</accession>
<proteinExistence type="predicted"/>
<name>A0A848LJV9_9BACT</name>